<evidence type="ECO:0000256" key="4">
    <source>
        <dbReference type="SAM" id="MobiDB-lite"/>
    </source>
</evidence>
<dbReference type="GO" id="GO:0006508">
    <property type="term" value="P:proteolysis"/>
    <property type="evidence" value="ECO:0007669"/>
    <property type="project" value="InterPro"/>
</dbReference>
<sequence length="623" mass="70301">MLTWQFTEYALKFKHCLECDILAALDAAVEDGVDVSHHPFFIDSIAIGTFAAMQKGIFLSCAAGNYGSFPGSLRKGAPWILTVGASNIDRSILATAKQGNGQEFDDFRGNVVLCERGEDKGRIDKGNEVKRAGGEAMILMNDESNGFSLLANVHVLPTTHNKIRDRKRWGYISGTKSAPENKKSDEYEACEDENFLVKSWLLDSMTKEIRSLFIRLATTKDIWDTLQQTYSVNQDASRSYQLYREANRQEAMLDSESTIGTTFVVKKYFKKEIRKCTHCNGDNHVVETCFKLHGYPDWHPKGKTTPNTKVDATSKSHISTAARFVTKSVSSDHNQLAQSSPQVRLDSSEEALADPRWTETMVDEMAALEKNNTWDLVSLPRGKKTVDCKWVFTIKHKSDGTIKRYKARLVPKGYTQSYGVDYQETFAPVPKLNTVRILLSLAANQDWSLLQFYVKNSFLYGEILKEIYMDSSPGMTDSNGMKVCKLKKALYGLKQSPRAWFGRFTKSMKVFGYRARNDQDDISSLQQYLASEFEMKQLGNLKYVLGIEVARSKHGIFLCQIKYTLDLLSETGLLGSKPVDTPIEQNHKLFQCSNSASIDKGRYQRLVGQLVRQVASDILRRGC</sequence>
<comment type="subcellular location">
    <subcellularLocation>
        <location evidence="1">Secreted</location>
    </subcellularLocation>
</comment>
<evidence type="ECO:0000259" key="5">
    <source>
        <dbReference type="Pfam" id="PF02225"/>
    </source>
</evidence>
<dbReference type="EC" id="2.7.7.7" evidence="7"/>
<dbReference type="AlphaFoldDB" id="A0A445KLP7"/>
<evidence type="ECO:0000256" key="3">
    <source>
        <dbReference type="ARBA" id="ARBA00022729"/>
    </source>
</evidence>
<evidence type="ECO:0000256" key="1">
    <source>
        <dbReference type="ARBA" id="ARBA00004613"/>
    </source>
</evidence>
<organism evidence="7 8">
    <name type="scientific">Glycine soja</name>
    <name type="common">Wild soybean</name>
    <dbReference type="NCBI Taxonomy" id="3848"/>
    <lineage>
        <taxon>Eukaryota</taxon>
        <taxon>Viridiplantae</taxon>
        <taxon>Streptophyta</taxon>
        <taxon>Embryophyta</taxon>
        <taxon>Tracheophyta</taxon>
        <taxon>Spermatophyta</taxon>
        <taxon>Magnoliopsida</taxon>
        <taxon>eudicotyledons</taxon>
        <taxon>Gunneridae</taxon>
        <taxon>Pentapetalae</taxon>
        <taxon>rosids</taxon>
        <taxon>fabids</taxon>
        <taxon>Fabales</taxon>
        <taxon>Fabaceae</taxon>
        <taxon>Papilionoideae</taxon>
        <taxon>50 kb inversion clade</taxon>
        <taxon>NPAAA clade</taxon>
        <taxon>indigoferoid/millettioid clade</taxon>
        <taxon>Phaseoleae</taxon>
        <taxon>Glycine</taxon>
        <taxon>Glycine subgen. Soja</taxon>
    </lineage>
</organism>
<dbReference type="InterPro" id="IPR036852">
    <property type="entry name" value="Peptidase_S8/S53_dom_sf"/>
</dbReference>
<comment type="similarity">
    <text evidence="2">Belongs to the peptidase S8 family.</text>
</comment>
<dbReference type="GO" id="GO:0004252">
    <property type="term" value="F:serine-type endopeptidase activity"/>
    <property type="evidence" value="ECO:0007669"/>
    <property type="project" value="InterPro"/>
</dbReference>
<dbReference type="Gene3D" id="3.40.50.200">
    <property type="entry name" value="Peptidase S8/S53 domain"/>
    <property type="match status" value="1"/>
</dbReference>
<evidence type="ECO:0000256" key="2">
    <source>
        <dbReference type="ARBA" id="ARBA00011073"/>
    </source>
</evidence>
<name>A0A445KLP7_GLYSO</name>
<dbReference type="InterPro" id="IPR045051">
    <property type="entry name" value="SBT"/>
</dbReference>
<dbReference type="Pfam" id="PF07727">
    <property type="entry name" value="RVT_2"/>
    <property type="match status" value="2"/>
</dbReference>
<feature type="domain" description="PA" evidence="5">
    <location>
        <begin position="97"/>
        <end position="159"/>
    </location>
</feature>
<dbReference type="Proteomes" id="UP000289340">
    <property type="component" value="Chromosome 5"/>
</dbReference>
<dbReference type="Gene3D" id="3.50.30.30">
    <property type="match status" value="1"/>
</dbReference>
<dbReference type="InterPro" id="IPR043502">
    <property type="entry name" value="DNA/RNA_pol_sf"/>
</dbReference>
<comment type="caution">
    <text evidence="7">The sequence shown here is derived from an EMBL/GenBank/DDBJ whole genome shotgun (WGS) entry which is preliminary data.</text>
</comment>
<keyword evidence="3" id="KW-0732">Signal</keyword>
<dbReference type="SUPFAM" id="SSF52743">
    <property type="entry name" value="Subtilisin-like"/>
    <property type="match status" value="1"/>
</dbReference>
<protein>
    <submittedName>
        <fullName evidence="7">Retrovirus-related Pol polyprotein from transposon RE2</fullName>
        <ecNumber evidence="7">2.7.7.7</ecNumber>
    </submittedName>
</protein>
<dbReference type="Pfam" id="PF02225">
    <property type="entry name" value="PA"/>
    <property type="match status" value="1"/>
</dbReference>
<keyword evidence="7" id="KW-0808">Transferase</keyword>
<keyword evidence="7" id="KW-0548">Nucleotidyltransferase</keyword>
<dbReference type="GO" id="GO:0005576">
    <property type="term" value="C:extracellular region"/>
    <property type="evidence" value="ECO:0007669"/>
    <property type="project" value="UniProtKB-SubCell"/>
</dbReference>
<gene>
    <name evidence="7" type="ORF">D0Y65_011850</name>
</gene>
<feature type="domain" description="Reverse transcriptase Ty1/copia-type" evidence="6">
    <location>
        <begin position="371"/>
        <end position="514"/>
    </location>
</feature>
<dbReference type="SUPFAM" id="SSF56672">
    <property type="entry name" value="DNA/RNA polymerases"/>
    <property type="match status" value="1"/>
</dbReference>
<dbReference type="EMBL" id="QZWG01000005">
    <property type="protein sequence ID" value="RZC11810.1"/>
    <property type="molecule type" value="Genomic_DNA"/>
</dbReference>
<evidence type="ECO:0000259" key="6">
    <source>
        <dbReference type="Pfam" id="PF07727"/>
    </source>
</evidence>
<evidence type="ECO:0000313" key="7">
    <source>
        <dbReference type="EMBL" id="RZC11810.1"/>
    </source>
</evidence>
<dbReference type="InterPro" id="IPR013103">
    <property type="entry name" value="RVT_2"/>
</dbReference>
<accession>A0A445KLP7</accession>
<proteinExistence type="inferred from homology"/>
<reference evidence="7 8" key="1">
    <citation type="submission" date="2018-09" db="EMBL/GenBank/DDBJ databases">
        <title>A high-quality reference genome of wild soybean provides a powerful tool to mine soybean genomes.</title>
        <authorList>
            <person name="Xie M."/>
            <person name="Chung C.Y.L."/>
            <person name="Li M.-W."/>
            <person name="Wong F.-L."/>
            <person name="Chan T.-F."/>
            <person name="Lam H.-M."/>
        </authorList>
    </citation>
    <scope>NUCLEOTIDE SEQUENCE [LARGE SCALE GENOMIC DNA]</scope>
    <source>
        <strain evidence="8">cv. W05</strain>
        <tissue evidence="7">Hypocotyl of etiolated seedlings</tissue>
    </source>
</reference>
<dbReference type="PANTHER" id="PTHR10795">
    <property type="entry name" value="PROPROTEIN CONVERTASE SUBTILISIN/KEXIN"/>
    <property type="match status" value="1"/>
</dbReference>
<feature type="region of interest" description="Disordered" evidence="4">
    <location>
        <begin position="330"/>
        <end position="350"/>
    </location>
</feature>
<evidence type="ECO:0000313" key="8">
    <source>
        <dbReference type="Proteomes" id="UP000289340"/>
    </source>
</evidence>
<dbReference type="InterPro" id="IPR003137">
    <property type="entry name" value="PA_domain"/>
</dbReference>
<feature type="domain" description="Reverse transcriptase Ty1/copia-type" evidence="6">
    <location>
        <begin position="518"/>
        <end position="584"/>
    </location>
</feature>
<feature type="compositionally biased region" description="Polar residues" evidence="4">
    <location>
        <begin position="330"/>
        <end position="342"/>
    </location>
</feature>
<dbReference type="GO" id="GO:0003887">
    <property type="term" value="F:DNA-directed DNA polymerase activity"/>
    <property type="evidence" value="ECO:0007669"/>
    <property type="project" value="UniProtKB-EC"/>
</dbReference>
<keyword evidence="8" id="KW-1185">Reference proteome</keyword>
<dbReference type="CDD" id="cd02120">
    <property type="entry name" value="PA_subtilisin_like"/>
    <property type="match status" value="1"/>
</dbReference>